<dbReference type="Proteomes" id="UP001239167">
    <property type="component" value="Unassembled WGS sequence"/>
</dbReference>
<dbReference type="InterPro" id="IPR036249">
    <property type="entry name" value="Thioredoxin-like_sf"/>
</dbReference>
<accession>A0ABT9Y684</accession>
<dbReference type="Pfam" id="PF00255">
    <property type="entry name" value="GSHPx"/>
    <property type="match status" value="1"/>
</dbReference>
<dbReference type="InterPro" id="IPR029760">
    <property type="entry name" value="GPX_CS"/>
</dbReference>
<comment type="similarity">
    <text evidence="1 4">Belongs to the glutathione peroxidase family.</text>
</comment>
<sequence>MMAIYDFKVKTNHGKEKSLADYKGKVLIIVNTASKCGFTPQYEELQQVYLKYKDKGFEILAFPSNQFAAQEPGNAAEIEQFCKVNYGVTFPIFEKGDVRGETAQPLFKYLTEQAAFKGFDEAHPNAAKLQNAINTNFPEFMKGDSVKWNFTKFLVDKKGNVVKRAEPTTTPKQMEADIEKLLG</sequence>
<dbReference type="SUPFAM" id="SSF52833">
    <property type="entry name" value="Thioredoxin-like"/>
    <property type="match status" value="1"/>
</dbReference>
<protein>
    <recommendedName>
        <fullName evidence="4">Glutathione peroxidase</fullName>
    </recommendedName>
</protein>
<keyword evidence="3 4" id="KW-0560">Oxidoreductase</keyword>
<evidence type="ECO:0000256" key="2">
    <source>
        <dbReference type="ARBA" id="ARBA00022559"/>
    </source>
</evidence>
<evidence type="ECO:0000313" key="6">
    <source>
        <dbReference type="EMBL" id="MDQ0203343.1"/>
    </source>
</evidence>
<dbReference type="GO" id="GO:0004602">
    <property type="term" value="F:glutathione peroxidase activity"/>
    <property type="evidence" value="ECO:0007669"/>
    <property type="project" value="UniProtKB-EC"/>
</dbReference>
<dbReference type="PANTHER" id="PTHR11592">
    <property type="entry name" value="GLUTATHIONE PEROXIDASE"/>
    <property type="match status" value="1"/>
</dbReference>
<dbReference type="PIRSF" id="PIRSF000303">
    <property type="entry name" value="Glutathion_perox"/>
    <property type="match status" value="1"/>
</dbReference>
<reference evidence="6 7" key="1">
    <citation type="submission" date="2023-07" db="EMBL/GenBank/DDBJ databases">
        <title>Genomic Encyclopedia of Type Strains, Phase IV (KMG-IV): sequencing the most valuable type-strain genomes for metagenomic binning, comparative biology and taxonomic classification.</title>
        <authorList>
            <person name="Goeker M."/>
        </authorList>
    </citation>
    <scope>NUCLEOTIDE SEQUENCE [LARGE SCALE GENOMIC DNA]</scope>
    <source>
        <strain evidence="6 7">DSM 16980</strain>
    </source>
</reference>
<gene>
    <name evidence="6" type="ORF">J2S01_001059</name>
</gene>
<keyword evidence="7" id="KW-1185">Reference proteome</keyword>
<dbReference type="PANTHER" id="PTHR11592:SF78">
    <property type="entry name" value="GLUTATHIONE PEROXIDASE"/>
    <property type="match status" value="1"/>
</dbReference>
<evidence type="ECO:0000259" key="5">
    <source>
        <dbReference type="PROSITE" id="PS51352"/>
    </source>
</evidence>
<dbReference type="PROSITE" id="PS51355">
    <property type="entry name" value="GLUTATHIONE_PEROXID_3"/>
    <property type="match status" value="1"/>
</dbReference>
<proteinExistence type="inferred from homology"/>
<organism evidence="6 7">
    <name type="scientific">Pectinatus haikarae</name>
    <dbReference type="NCBI Taxonomy" id="349096"/>
    <lineage>
        <taxon>Bacteria</taxon>
        <taxon>Bacillati</taxon>
        <taxon>Bacillota</taxon>
        <taxon>Negativicutes</taxon>
        <taxon>Selenomonadales</taxon>
        <taxon>Selenomonadaceae</taxon>
        <taxon>Pectinatus</taxon>
    </lineage>
</organism>
<dbReference type="InterPro" id="IPR013766">
    <property type="entry name" value="Thioredoxin_domain"/>
</dbReference>
<evidence type="ECO:0000256" key="4">
    <source>
        <dbReference type="RuleBase" id="RU000499"/>
    </source>
</evidence>
<name>A0ABT9Y684_9FIRM</name>
<evidence type="ECO:0000256" key="1">
    <source>
        <dbReference type="ARBA" id="ARBA00006926"/>
    </source>
</evidence>
<evidence type="ECO:0000313" key="7">
    <source>
        <dbReference type="Proteomes" id="UP001239167"/>
    </source>
</evidence>
<dbReference type="PROSITE" id="PS00763">
    <property type="entry name" value="GLUTATHIONE_PEROXID_2"/>
    <property type="match status" value="1"/>
</dbReference>
<keyword evidence="2 4" id="KW-0575">Peroxidase</keyword>
<evidence type="ECO:0000256" key="3">
    <source>
        <dbReference type="ARBA" id="ARBA00023002"/>
    </source>
</evidence>
<dbReference type="Gene3D" id="3.40.30.10">
    <property type="entry name" value="Glutaredoxin"/>
    <property type="match status" value="1"/>
</dbReference>
<dbReference type="EMBL" id="JAUSUE010000005">
    <property type="protein sequence ID" value="MDQ0203343.1"/>
    <property type="molecule type" value="Genomic_DNA"/>
</dbReference>
<feature type="domain" description="Thioredoxin" evidence="5">
    <location>
        <begin position="1"/>
        <end position="183"/>
    </location>
</feature>
<dbReference type="InterPro" id="IPR000889">
    <property type="entry name" value="Glutathione_peroxidase"/>
</dbReference>
<dbReference type="PROSITE" id="PS51352">
    <property type="entry name" value="THIOREDOXIN_2"/>
    <property type="match status" value="1"/>
</dbReference>
<dbReference type="InterPro" id="IPR029759">
    <property type="entry name" value="GPX_AS"/>
</dbReference>
<dbReference type="PROSITE" id="PS00460">
    <property type="entry name" value="GLUTATHIONE_PEROXID_1"/>
    <property type="match status" value="1"/>
</dbReference>
<dbReference type="PRINTS" id="PR01011">
    <property type="entry name" value="GLUTPROXDASE"/>
</dbReference>
<comment type="caution">
    <text evidence="6">The sequence shown here is derived from an EMBL/GenBank/DDBJ whole genome shotgun (WGS) entry which is preliminary data.</text>
</comment>
<dbReference type="CDD" id="cd00340">
    <property type="entry name" value="GSH_Peroxidase"/>
    <property type="match status" value="1"/>
</dbReference>